<reference evidence="3" key="2">
    <citation type="submission" date="2018-03" db="EMBL/GenBank/DDBJ databases">
        <title>The Triticum urartu genome reveals the dynamic nature of wheat genome evolution.</title>
        <authorList>
            <person name="Ling H."/>
            <person name="Ma B."/>
            <person name="Shi X."/>
            <person name="Liu H."/>
            <person name="Dong L."/>
            <person name="Sun H."/>
            <person name="Cao Y."/>
            <person name="Gao Q."/>
            <person name="Zheng S."/>
            <person name="Li Y."/>
            <person name="Yu Y."/>
            <person name="Du H."/>
            <person name="Qi M."/>
            <person name="Li Y."/>
            <person name="Yu H."/>
            <person name="Cui Y."/>
            <person name="Wang N."/>
            <person name="Chen C."/>
            <person name="Wu H."/>
            <person name="Zhao Y."/>
            <person name="Zhang J."/>
            <person name="Li Y."/>
            <person name="Zhou W."/>
            <person name="Zhang B."/>
            <person name="Hu W."/>
            <person name="Eijk M."/>
            <person name="Tang J."/>
            <person name="Witsenboer H."/>
            <person name="Zhao S."/>
            <person name="Li Z."/>
            <person name="Zhang A."/>
            <person name="Wang D."/>
            <person name="Liang C."/>
        </authorList>
    </citation>
    <scope>NUCLEOTIDE SEQUENCE [LARGE SCALE GENOMIC DNA]</scope>
    <source>
        <strain evidence="3">cv. G1812</strain>
    </source>
</reference>
<keyword evidence="4" id="KW-1185">Reference proteome</keyword>
<feature type="region of interest" description="Disordered" evidence="1">
    <location>
        <begin position="172"/>
        <end position="292"/>
    </location>
</feature>
<organism evidence="3 4">
    <name type="scientific">Triticum urartu</name>
    <name type="common">Red wild einkorn</name>
    <name type="synonym">Crithodium urartu</name>
    <dbReference type="NCBI Taxonomy" id="4572"/>
    <lineage>
        <taxon>Eukaryota</taxon>
        <taxon>Viridiplantae</taxon>
        <taxon>Streptophyta</taxon>
        <taxon>Embryophyta</taxon>
        <taxon>Tracheophyta</taxon>
        <taxon>Spermatophyta</taxon>
        <taxon>Magnoliopsida</taxon>
        <taxon>Liliopsida</taxon>
        <taxon>Poales</taxon>
        <taxon>Poaceae</taxon>
        <taxon>BOP clade</taxon>
        <taxon>Pooideae</taxon>
        <taxon>Triticodae</taxon>
        <taxon>Triticeae</taxon>
        <taxon>Triticinae</taxon>
        <taxon>Triticum</taxon>
    </lineage>
</organism>
<reference evidence="3" key="3">
    <citation type="submission" date="2022-06" db="UniProtKB">
        <authorList>
            <consortium name="EnsemblPlants"/>
        </authorList>
    </citation>
    <scope>IDENTIFICATION</scope>
</reference>
<dbReference type="EnsemblPlants" id="TuG1812G0200003391.01.T01">
    <property type="protein sequence ID" value="TuG1812G0200003391.01.T01.cds303587"/>
    <property type="gene ID" value="TuG1812G0200003391.01"/>
</dbReference>
<name>A0A8R7TIU0_TRIUA</name>
<protein>
    <submittedName>
        <fullName evidence="3">Uncharacterized protein</fullName>
    </submittedName>
</protein>
<evidence type="ECO:0000313" key="3">
    <source>
        <dbReference type="EnsemblPlants" id="TuG1812G0200003391.01.T01.cds303587"/>
    </source>
</evidence>
<evidence type="ECO:0000256" key="2">
    <source>
        <dbReference type="SAM" id="Phobius"/>
    </source>
</evidence>
<dbReference type="AlphaFoldDB" id="A0A8R7TIU0"/>
<reference evidence="4" key="1">
    <citation type="journal article" date="2013" name="Nature">
        <title>Draft genome of the wheat A-genome progenitor Triticum urartu.</title>
        <authorList>
            <person name="Ling H.Q."/>
            <person name="Zhao S."/>
            <person name="Liu D."/>
            <person name="Wang J."/>
            <person name="Sun H."/>
            <person name="Zhang C."/>
            <person name="Fan H."/>
            <person name="Li D."/>
            <person name="Dong L."/>
            <person name="Tao Y."/>
            <person name="Gao C."/>
            <person name="Wu H."/>
            <person name="Li Y."/>
            <person name="Cui Y."/>
            <person name="Guo X."/>
            <person name="Zheng S."/>
            <person name="Wang B."/>
            <person name="Yu K."/>
            <person name="Liang Q."/>
            <person name="Yang W."/>
            <person name="Lou X."/>
            <person name="Chen J."/>
            <person name="Feng M."/>
            <person name="Jian J."/>
            <person name="Zhang X."/>
            <person name="Luo G."/>
            <person name="Jiang Y."/>
            <person name="Liu J."/>
            <person name="Wang Z."/>
            <person name="Sha Y."/>
            <person name="Zhang B."/>
            <person name="Wu H."/>
            <person name="Tang D."/>
            <person name="Shen Q."/>
            <person name="Xue P."/>
            <person name="Zou S."/>
            <person name="Wang X."/>
            <person name="Liu X."/>
            <person name="Wang F."/>
            <person name="Yang Y."/>
            <person name="An X."/>
            <person name="Dong Z."/>
            <person name="Zhang K."/>
            <person name="Zhang X."/>
            <person name="Luo M.C."/>
            <person name="Dvorak J."/>
            <person name="Tong Y."/>
            <person name="Wang J."/>
            <person name="Yang H."/>
            <person name="Li Z."/>
            <person name="Wang D."/>
            <person name="Zhang A."/>
            <person name="Wang J."/>
        </authorList>
    </citation>
    <scope>NUCLEOTIDE SEQUENCE</scope>
    <source>
        <strain evidence="4">cv. G1812</strain>
    </source>
</reference>
<keyword evidence="2" id="KW-0812">Transmembrane</keyword>
<feature type="compositionally biased region" description="Polar residues" evidence="1">
    <location>
        <begin position="142"/>
        <end position="154"/>
    </location>
</feature>
<accession>A0A8R7TIU0</accession>
<feature type="transmembrane region" description="Helical" evidence="2">
    <location>
        <begin position="30"/>
        <end position="48"/>
    </location>
</feature>
<sequence length="306" mass="31441">YRSTTVAKKAITATALAAEQHRSTSTSLRALLSFLPFLLLTNTSYLALASSRSLSPPLLGPSIAEARSRRAPSPLTAAPSAFSTARLTSLTCPASSEQATVVSKLHPPSTTANRTSVSPVYQCRPRATARLLDTFTARPRAGSTTTQLSSSSAGENAAATGAGFLQSTASTRNGELRNHGDDAGVSATRDSTGAPLQYTSTAETSLAGRPPAPGSPASGQGKGDASAKRRRGGTAERSQCWAARDGHSARQSARHVSGSAASARSPAVAQLAAASERPSRRRSAQASTSACRSSIVATMSFRSVPE</sequence>
<proteinExistence type="predicted"/>
<feature type="region of interest" description="Disordered" evidence="1">
    <location>
        <begin position="133"/>
        <end position="157"/>
    </location>
</feature>
<dbReference type="Proteomes" id="UP000015106">
    <property type="component" value="Chromosome 2"/>
</dbReference>
<evidence type="ECO:0000313" key="4">
    <source>
        <dbReference type="Proteomes" id="UP000015106"/>
    </source>
</evidence>
<keyword evidence="2" id="KW-1133">Transmembrane helix</keyword>
<keyword evidence="2" id="KW-0472">Membrane</keyword>
<dbReference type="Gramene" id="TuG1812G0200003391.01.T01">
    <property type="protein sequence ID" value="TuG1812G0200003391.01.T01.cds303587"/>
    <property type="gene ID" value="TuG1812G0200003391.01"/>
</dbReference>
<feature type="compositionally biased region" description="Low complexity" evidence="1">
    <location>
        <begin position="205"/>
        <end position="219"/>
    </location>
</feature>
<evidence type="ECO:0000256" key="1">
    <source>
        <dbReference type="SAM" id="MobiDB-lite"/>
    </source>
</evidence>